<evidence type="ECO:0000313" key="2">
    <source>
        <dbReference type="EMBL" id="MCI48606.1"/>
    </source>
</evidence>
<comment type="caution">
    <text evidence="2">The sequence shown here is derived from an EMBL/GenBank/DDBJ whole genome shotgun (WGS) entry which is preliminary data.</text>
</comment>
<accession>A0A392SL69</accession>
<feature type="region of interest" description="Disordered" evidence="1">
    <location>
        <begin position="1"/>
        <end position="20"/>
    </location>
</feature>
<feature type="compositionally biased region" description="Polar residues" evidence="1">
    <location>
        <begin position="7"/>
        <end position="20"/>
    </location>
</feature>
<protein>
    <submittedName>
        <fullName evidence="2">Uncharacterized protein</fullName>
    </submittedName>
</protein>
<proteinExistence type="predicted"/>
<keyword evidence="3" id="KW-1185">Reference proteome</keyword>
<feature type="non-terminal residue" evidence="2">
    <location>
        <position position="20"/>
    </location>
</feature>
<reference evidence="2 3" key="1">
    <citation type="journal article" date="2018" name="Front. Plant Sci.">
        <title>Red Clover (Trifolium pratense) and Zigzag Clover (T. medium) - A Picture of Genomic Similarities and Differences.</title>
        <authorList>
            <person name="Dluhosova J."/>
            <person name="Istvanek J."/>
            <person name="Nedelnik J."/>
            <person name="Repkova J."/>
        </authorList>
    </citation>
    <scope>NUCLEOTIDE SEQUENCE [LARGE SCALE GENOMIC DNA]</scope>
    <source>
        <strain evidence="3">cv. 10/8</strain>
        <tissue evidence="2">Leaf</tissue>
    </source>
</reference>
<dbReference type="AlphaFoldDB" id="A0A392SL69"/>
<dbReference type="Proteomes" id="UP000265520">
    <property type="component" value="Unassembled WGS sequence"/>
</dbReference>
<sequence length="20" mass="2249">MHGRGPQSDTRSSSYALRNE</sequence>
<evidence type="ECO:0000313" key="3">
    <source>
        <dbReference type="Proteomes" id="UP000265520"/>
    </source>
</evidence>
<evidence type="ECO:0000256" key="1">
    <source>
        <dbReference type="SAM" id="MobiDB-lite"/>
    </source>
</evidence>
<organism evidence="2 3">
    <name type="scientific">Trifolium medium</name>
    <dbReference type="NCBI Taxonomy" id="97028"/>
    <lineage>
        <taxon>Eukaryota</taxon>
        <taxon>Viridiplantae</taxon>
        <taxon>Streptophyta</taxon>
        <taxon>Embryophyta</taxon>
        <taxon>Tracheophyta</taxon>
        <taxon>Spermatophyta</taxon>
        <taxon>Magnoliopsida</taxon>
        <taxon>eudicotyledons</taxon>
        <taxon>Gunneridae</taxon>
        <taxon>Pentapetalae</taxon>
        <taxon>rosids</taxon>
        <taxon>fabids</taxon>
        <taxon>Fabales</taxon>
        <taxon>Fabaceae</taxon>
        <taxon>Papilionoideae</taxon>
        <taxon>50 kb inversion clade</taxon>
        <taxon>NPAAA clade</taxon>
        <taxon>Hologalegina</taxon>
        <taxon>IRL clade</taxon>
        <taxon>Trifolieae</taxon>
        <taxon>Trifolium</taxon>
    </lineage>
</organism>
<dbReference type="EMBL" id="LXQA010388880">
    <property type="protein sequence ID" value="MCI48606.1"/>
    <property type="molecule type" value="Genomic_DNA"/>
</dbReference>
<name>A0A392SL69_9FABA</name>